<reference evidence="10" key="1">
    <citation type="submission" date="2017-04" db="EMBL/GenBank/DDBJ databases">
        <title>Population genomics of picophytoplankton unveils novel chromosome hypervariability.</title>
        <authorList>
            <consortium name="DOE Joint Genome Institute"/>
            <person name="Blanc-Mathieu R."/>
            <person name="Krasovec M."/>
            <person name="Hebrard M."/>
            <person name="Yau S."/>
            <person name="Desgranges E."/>
            <person name="Martin J."/>
            <person name="Schackwitz W."/>
            <person name="Kuo A."/>
            <person name="Salin G."/>
            <person name="Donnadieu C."/>
            <person name="Desdevises Y."/>
            <person name="Sanchez-Ferandin S."/>
            <person name="Moreau H."/>
            <person name="Rivals E."/>
            <person name="Grigoriev I.V."/>
            <person name="Grimsley N."/>
            <person name="Eyre-Walker A."/>
            <person name="Piganeau G."/>
        </authorList>
    </citation>
    <scope>NUCLEOTIDE SEQUENCE [LARGE SCALE GENOMIC DNA]</scope>
    <source>
        <strain evidence="10">RCC 1115</strain>
    </source>
</reference>
<evidence type="ECO:0000259" key="9">
    <source>
        <dbReference type="Pfam" id="PF01103"/>
    </source>
</evidence>
<evidence type="ECO:0000256" key="1">
    <source>
        <dbReference type="ARBA" id="ARBA00004374"/>
    </source>
</evidence>
<dbReference type="InterPro" id="IPR039910">
    <property type="entry name" value="D15-like"/>
</dbReference>
<accession>A0A1Y5IKJ7</accession>
<gene>
    <name evidence="10" type="ORF">BE221DRAFT_69137</name>
</gene>
<sequence>MDPASSASSASSDASSTSEAETTRGVVKAAGDADAGDGRDDFRARYDAVSDVPCRVTSIELRGVERTRVELIEREMERARRAKTLDEIKDALFAADARLREYDIFKDVAMVIDADNASVFKNITGADDVPGAKVVVSVEERDLLHARAGTFMSKRGEGELEAAIGLRNAMGLGDKFTLEFTRGASSSSAYSAGYEQPRVLGSDVNLTTSLYQSLECFKKLSSFDVTSRGLTFGLTGDGPGTIDYTIEHRDVRDPTRLASRGVRKQLGESLKSAVTHTYVDDRLDRHVRPTTGYLWKVRSELAGIGLLSNPMATKFAKSEFTTHAVRTLNAKRGITASLTGRLGVLLPFGKPGEDGAIETCIADRFFLGGVGCLRQFETSGAGPSDERRGESRMGRPSDDDNASKEPALKRDALGGDFVWSVTGAVQMDVPGEKFEAMRDAGIHFHAFASAGTLLPLSALAGGAKDATKKIRDATRASVGIGIVWPLPIGQIEINYGKVLRATSIDRAKDGFHVGLAAHVNL</sequence>
<keyword evidence="3" id="KW-1134">Transmembrane beta strand</keyword>
<dbReference type="Proteomes" id="UP000195557">
    <property type="component" value="Unassembled WGS sequence"/>
</dbReference>
<dbReference type="AlphaFoldDB" id="A0A1Y5IKJ7"/>
<evidence type="ECO:0000256" key="7">
    <source>
        <dbReference type="ARBA" id="ARBA00024013"/>
    </source>
</evidence>
<dbReference type="EMBL" id="KZ155774">
    <property type="protein sequence ID" value="OUS48664.1"/>
    <property type="molecule type" value="Genomic_DNA"/>
</dbReference>
<dbReference type="PANTHER" id="PTHR12815">
    <property type="entry name" value="SORTING AND ASSEMBLY MACHINERY SAMM50 PROTEIN FAMILY MEMBER"/>
    <property type="match status" value="1"/>
</dbReference>
<dbReference type="GO" id="GO:0005741">
    <property type="term" value="C:mitochondrial outer membrane"/>
    <property type="evidence" value="ECO:0007669"/>
    <property type="project" value="UniProtKB-SubCell"/>
</dbReference>
<dbReference type="PANTHER" id="PTHR12815:SF18">
    <property type="entry name" value="SORTING AND ASSEMBLY MACHINERY COMPONENT 50 HOMOLOG"/>
    <property type="match status" value="1"/>
</dbReference>
<keyword evidence="4" id="KW-0812">Transmembrane</keyword>
<feature type="region of interest" description="Disordered" evidence="8">
    <location>
        <begin position="378"/>
        <end position="406"/>
    </location>
</feature>
<evidence type="ECO:0000256" key="8">
    <source>
        <dbReference type="SAM" id="MobiDB-lite"/>
    </source>
</evidence>
<comment type="similarity">
    <text evidence="2">Belongs to the SAM50/omp85 family.</text>
</comment>
<comment type="subcellular location">
    <subcellularLocation>
        <location evidence="1">Mitochondrion outer membrane</location>
        <topology evidence="1">Multi-pass membrane protein</topology>
    </subcellularLocation>
    <subcellularLocation>
        <location evidence="7">Plastid</location>
        <location evidence="7">Chloroplast outer membrane</location>
    </subcellularLocation>
</comment>
<evidence type="ECO:0000256" key="3">
    <source>
        <dbReference type="ARBA" id="ARBA00022452"/>
    </source>
</evidence>
<evidence type="ECO:0000256" key="2">
    <source>
        <dbReference type="ARBA" id="ARBA00010913"/>
    </source>
</evidence>
<keyword evidence="6" id="KW-0472">Membrane</keyword>
<dbReference type="eggNOG" id="KOG2602">
    <property type="taxonomic scope" value="Eukaryota"/>
</dbReference>
<feature type="region of interest" description="Disordered" evidence="8">
    <location>
        <begin position="1"/>
        <end position="34"/>
    </location>
</feature>
<keyword evidence="5" id="KW-0934">Plastid</keyword>
<organism evidence="10">
    <name type="scientific">Ostreococcus tauri</name>
    <name type="common">Marine green alga</name>
    <dbReference type="NCBI Taxonomy" id="70448"/>
    <lineage>
        <taxon>Eukaryota</taxon>
        <taxon>Viridiplantae</taxon>
        <taxon>Chlorophyta</taxon>
        <taxon>Mamiellophyceae</taxon>
        <taxon>Mamiellales</taxon>
        <taxon>Bathycoccaceae</taxon>
        <taxon>Ostreococcus</taxon>
    </lineage>
</organism>
<evidence type="ECO:0000313" key="10">
    <source>
        <dbReference type="EMBL" id="OUS48664.1"/>
    </source>
</evidence>
<dbReference type="GO" id="GO:0009707">
    <property type="term" value="C:chloroplast outer membrane"/>
    <property type="evidence" value="ECO:0007669"/>
    <property type="project" value="UniProtKB-SubCell"/>
</dbReference>
<dbReference type="InterPro" id="IPR000184">
    <property type="entry name" value="Bac_surfAg_D15"/>
</dbReference>
<protein>
    <submittedName>
        <fullName evidence="10">Surface antigen-domain-containing protein</fullName>
    </submittedName>
</protein>
<dbReference type="Pfam" id="PF01103">
    <property type="entry name" value="Omp85"/>
    <property type="match status" value="1"/>
</dbReference>
<name>A0A1Y5IKJ7_OSTTA</name>
<feature type="compositionally biased region" description="Low complexity" evidence="8">
    <location>
        <begin position="1"/>
        <end position="20"/>
    </location>
</feature>
<feature type="compositionally biased region" description="Basic and acidic residues" evidence="8">
    <location>
        <begin position="384"/>
        <end position="406"/>
    </location>
</feature>
<evidence type="ECO:0000256" key="6">
    <source>
        <dbReference type="ARBA" id="ARBA00023136"/>
    </source>
</evidence>
<keyword evidence="5" id="KW-1002">Plastid outer membrane</keyword>
<proteinExistence type="inferred from homology"/>
<feature type="domain" description="Bacterial surface antigen (D15)" evidence="9">
    <location>
        <begin position="168"/>
        <end position="515"/>
    </location>
</feature>
<evidence type="ECO:0000256" key="4">
    <source>
        <dbReference type="ARBA" id="ARBA00022692"/>
    </source>
</evidence>
<evidence type="ECO:0000256" key="5">
    <source>
        <dbReference type="ARBA" id="ARBA00022805"/>
    </source>
</evidence>
<dbReference type="Gene3D" id="2.40.160.50">
    <property type="entry name" value="membrane protein fhac: a member of the omp85/tpsb transporter family"/>
    <property type="match status" value="1"/>
</dbReference>